<gene>
    <name evidence="1" type="ORF">XFF6991_150194</name>
</gene>
<sequence>MRVAQLKLRETLAAPTFAKVKKLARIVRNH</sequence>
<name>A0A7Z7IY84_XANCH</name>
<dbReference type="AlphaFoldDB" id="A0A7Z7IY84"/>
<organism evidence="1 2">
    <name type="scientific">Xanthomonas campestris pv. phaseoli</name>
    <dbReference type="NCBI Taxonomy" id="317013"/>
    <lineage>
        <taxon>Bacteria</taxon>
        <taxon>Pseudomonadati</taxon>
        <taxon>Pseudomonadota</taxon>
        <taxon>Gammaproteobacteria</taxon>
        <taxon>Lysobacterales</taxon>
        <taxon>Lysobacteraceae</taxon>
        <taxon>Xanthomonas</taxon>
    </lineage>
</organism>
<accession>A0A7Z7IY84</accession>
<comment type="caution">
    <text evidence="1">The sequence shown here is derived from an EMBL/GenBank/DDBJ whole genome shotgun (WGS) entry which is preliminary data.</text>
</comment>
<reference evidence="1 2" key="1">
    <citation type="submission" date="2017-10" db="EMBL/GenBank/DDBJ databases">
        <authorList>
            <person name="Regsiter A."/>
            <person name="William W."/>
        </authorList>
    </citation>
    <scope>NUCLEOTIDE SEQUENCE [LARGE SCALE GENOMIC DNA]</scope>
    <source>
        <strain evidence="1 2">CFBP6991</strain>
    </source>
</reference>
<evidence type="ECO:0000313" key="1">
    <source>
        <dbReference type="EMBL" id="SOO22433.1"/>
    </source>
</evidence>
<proteinExistence type="predicted"/>
<dbReference type="EMBL" id="OCZC01000043">
    <property type="protein sequence ID" value="SOO22433.1"/>
    <property type="molecule type" value="Genomic_DNA"/>
</dbReference>
<evidence type="ECO:0000313" key="2">
    <source>
        <dbReference type="Proteomes" id="UP000234345"/>
    </source>
</evidence>
<protein>
    <submittedName>
        <fullName evidence="1">Uncharacterized protein</fullName>
    </submittedName>
</protein>
<dbReference type="Proteomes" id="UP000234345">
    <property type="component" value="Unassembled WGS sequence"/>
</dbReference>